<keyword evidence="1" id="KW-0732">Signal</keyword>
<keyword evidence="4" id="KW-1185">Reference proteome</keyword>
<organism evidence="3 4">
    <name type="scientific">Luteimonas aestuarii</name>
    <dbReference type="NCBI Taxonomy" id="453837"/>
    <lineage>
        <taxon>Bacteria</taxon>
        <taxon>Pseudomonadati</taxon>
        <taxon>Pseudomonadota</taxon>
        <taxon>Gammaproteobacteria</taxon>
        <taxon>Lysobacterales</taxon>
        <taxon>Lysobacteraceae</taxon>
        <taxon>Luteimonas</taxon>
    </lineage>
</organism>
<feature type="domain" description="SnoaL-like" evidence="2">
    <location>
        <begin position="41"/>
        <end position="147"/>
    </location>
</feature>
<evidence type="ECO:0000313" key="3">
    <source>
        <dbReference type="EMBL" id="TDK23814.1"/>
    </source>
</evidence>
<dbReference type="InterPro" id="IPR037401">
    <property type="entry name" value="SnoaL-like"/>
</dbReference>
<accession>A0A4V3ALP4</accession>
<name>A0A4V3ALP4_9GAMM</name>
<feature type="signal peptide" evidence="1">
    <location>
        <begin position="1"/>
        <end position="26"/>
    </location>
</feature>
<protein>
    <submittedName>
        <fullName evidence="3">Nuclear transport factor 2 family protein</fullName>
    </submittedName>
</protein>
<proteinExistence type="predicted"/>
<dbReference type="AlphaFoldDB" id="A0A4V3ALP4"/>
<dbReference type="Pfam" id="PF12680">
    <property type="entry name" value="SnoaL_2"/>
    <property type="match status" value="1"/>
</dbReference>
<dbReference type="OrthoDB" id="1450423at2"/>
<dbReference type="InterPro" id="IPR032710">
    <property type="entry name" value="NTF2-like_dom_sf"/>
</dbReference>
<dbReference type="RefSeq" id="WP_133321911.1">
    <property type="nucleotide sequence ID" value="NZ_SMTF01000006.1"/>
</dbReference>
<dbReference type="Proteomes" id="UP000294796">
    <property type="component" value="Unassembled WGS sequence"/>
</dbReference>
<dbReference type="Gene3D" id="3.10.450.50">
    <property type="match status" value="1"/>
</dbReference>
<reference evidence="3 4" key="1">
    <citation type="submission" date="2019-03" db="EMBL/GenBank/DDBJ databases">
        <title>Luteimonas zhaokaii sp.nov., isolated from the rectal contents of Plateau pika in Yushu, Qinghai Province, China.</title>
        <authorList>
            <person name="Zhang G."/>
        </authorList>
    </citation>
    <scope>NUCLEOTIDE SEQUENCE [LARGE SCALE GENOMIC DNA]</scope>
    <source>
        <strain evidence="3 4">B9</strain>
    </source>
</reference>
<feature type="chain" id="PRO_5020529722" evidence="1">
    <location>
        <begin position="27"/>
        <end position="161"/>
    </location>
</feature>
<dbReference type="EMBL" id="SMTF01000006">
    <property type="protein sequence ID" value="TDK23814.1"/>
    <property type="molecule type" value="Genomic_DNA"/>
</dbReference>
<evidence type="ECO:0000313" key="4">
    <source>
        <dbReference type="Proteomes" id="UP000294796"/>
    </source>
</evidence>
<dbReference type="PANTHER" id="PTHR41252">
    <property type="entry name" value="BLR2505 PROTEIN"/>
    <property type="match status" value="1"/>
</dbReference>
<dbReference type="PANTHER" id="PTHR41252:SF1">
    <property type="entry name" value="BLR2505 PROTEIN"/>
    <property type="match status" value="1"/>
</dbReference>
<evidence type="ECO:0000259" key="2">
    <source>
        <dbReference type="Pfam" id="PF12680"/>
    </source>
</evidence>
<sequence>MHARTRNLRSLGAILIALMLSSPVAAREPAVDTAASNTALVRAAFEAWRAGTGSVFDLLHDDVEWTVAGFSPVSGIYRSKAAFMDDAVAPIIARLSTPISPTVRHIVAQGDTVVVVWNGVATATDGSAYRNHYAWHMVLEDGKIVRVIAFLDTWALEQLMR</sequence>
<evidence type="ECO:0000256" key="1">
    <source>
        <dbReference type="SAM" id="SignalP"/>
    </source>
</evidence>
<comment type="caution">
    <text evidence="3">The sequence shown here is derived from an EMBL/GenBank/DDBJ whole genome shotgun (WGS) entry which is preliminary data.</text>
</comment>
<dbReference type="SUPFAM" id="SSF54427">
    <property type="entry name" value="NTF2-like"/>
    <property type="match status" value="1"/>
</dbReference>
<gene>
    <name evidence="3" type="ORF">E2F46_09800</name>
</gene>